<feature type="compositionally biased region" description="Pro residues" evidence="2">
    <location>
        <begin position="238"/>
        <end position="250"/>
    </location>
</feature>
<name>A0A0X3P568_SCHSO</name>
<protein>
    <submittedName>
        <fullName evidence="4">MICAL-like protein 1</fullName>
    </submittedName>
</protein>
<evidence type="ECO:0000256" key="1">
    <source>
        <dbReference type="SAM" id="Coils"/>
    </source>
</evidence>
<evidence type="ECO:0000256" key="2">
    <source>
        <dbReference type="SAM" id="MobiDB-lite"/>
    </source>
</evidence>
<dbReference type="EMBL" id="GEEE01016101">
    <property type="protein sequence ID" value="JAP47124.1"/>
    <property type="molecule type" value="Transcribed_RNA"/>
</dbReference>
<evidence type="ECO:0000313" key="4">
    <source>
        <dbReference type="EMBL" id="JAP47124.1"/>
    </source>
</evidence>
<feature type="compositionally biased region" description="Acidic residues" evidence="2">
    <location>
        <begin position="48"/>
        <end position="57"/>
    </location>
</feature>
<keyword evidence="1" id="KW-0175">Coiled coil</keyword>
<dbReference type="InterPro" id="IPR022735">
    <property type="entry name" value="bMERB_dom"/>
</dbReference>
<feature type="region of interest" description="Disordered" evidence="2">
    <location>
        <begin position="180"/>
        <end position="258"/>
    </location>
</feature>
<feature type="compositionally biased region" description="Polar residues" evidence="2">
    <location>
        <begin position="180"/>
        <end position="190"/>
    </location>
</feature>
<feature type="compositionally biased region" description="Basic and acidic residues" evidence="2">
    <location>
        <begin position="85"/>
        <end position="97"/>
    </location>
</feature>
<dbReference type="AlphaFoldDB" id="A0A0X3P568"/>
<reference evidence="4" key="1">
    <citation type="submission" date="2016-01" db="EMBL/GenBank/DDBJ databases">
        <title>Reference transcriptome for the parasite Schistocephalus solidus: insights into the molecular evolution of parasitism.</title>
        <authorList>
            <person name="Hebert F.O."/>
            <person name="Grambauer S."/>
            <person name="Barber I."/>
            <person name="Landry C.R."/>
            <person name="Aubin-Horth N."/>
        </authorList>
    </citation>
    <scope>NUCLEOTIDE SEQUENCE</scope>
</reference>
<proteinExistence type="predicted"/>
<dbReference type="Pfam" id="PF12130">
    <property type="entry name" value="bMERB_dom"/>
    <property type="match status" value="1"/>
</dbReference>
<accession>A0A0X3P568</accession>
<dbReference type="SMART" id="SM01203">
    <property type="entry name" value="DUF3585"/>
    <property type="match status" value="1"/>
</dbReference>
<dbReference type="PANTHER" id="PTHR23167:SF46">
    <property type="entry name" value="EPS15 HOMOLOGY DOMAIN CONTAINING PROTEIN-BINDING PROTEIN 1, ISOFORM F"/>
    <property type="match status" value="1"/>
</dbReference>
<sequence>MTTESLHQTVQLGSKAPPPRPKPPMTFAKAHYQSIVTMEYPKGKNPFGDDDDEDETSDLNHGITTPTLDSKVSPDYTSTNASGNHKPDERPPEKSFSVEDSAAYQRDSPVDSSSTSGAPSKLTNPFDTLNSVDEDEATENNAPQLGIADFTPANADPSLCATQTTDEGGPILRVILESTATQAVSNSTIPKNPFDALVDSEDEDGGKPQKGCSPTPSSASNLPTSGICLGHRQKRHAPPPPPSVHAPPSPLTILANTPSLKNNGSDCYSSEESHLSSEISDGWPCKNFAIPREGGTLSQGHPSPRKDPLDCTRQLSVSLENSLNCRRHLSKGPAPPLPHAEKRQVRADSSTDFVKYDVLRKRIEELSEKIVHVDDELKDANNKLAKIGLNSQRQKRYSRAVEKLQKKRAALFQKQQALTTRLQRQALEDRHADLEYELRTILAKQEHLRTTEERAREDELLKMLVDIVEERTKLVEVQVSSGDCSPTDKTRVLKNAKQKLQAAVQVTHFLGPSNVDH</sequence>
<feature type="compositionally biased region" description="Polar residues" evidence="2">
    <location>
        <begin position="110"/>
        <end position="131"/>
    </location>
</feature>
<feature type="coiled-coil region" evidence="1">
    <location>
        <begin position="356"/>
        <end position="444"/>
    </location>
</feature>
<feature type="domain" description="BMERB" evidence="3">
    <location>
        <begin position="361"/>
        <end position="476"/>
    </location>
</feature>
<dbReference type="InterPro" id="IPR050540">
    <property type="entry name" value="F-actin_Monoox_Mical"/>
</dbReference>
<evidence type="ECO:0000259" key="3">
    <source>
        <dbReference type="Pfam" id="PF12130"/>
    </source>
</evidence>
<organism evidence="4">
    <name type="scientific">Schistocephalus solidus</name>
    <name type="common">Tapeworm</name>
    <dbReference type="NCBI Taxonomy" id="70667"/>
    <lineage>
        <taxon>Eukaryota</taxon>
        <taxon>Metazoa</taxon>
        <taxon>Spiralia</taxon>
        <taxon>Lophotrochozoa</taxon>
        <taxon>Platyhelminthes</taxon>
        <taxon>Cestoda</taxon>
        <taxon>Eucestoda</taxon>
        <taxon>Diphyllobothriidea</taxon>
        <taxon>Diphyllobothriidae</taxon>
        <taxon>Schistocephalus</taxon>
    </lineage>
</organism>
<feature type="compositionally biased region" description="Polar residues" evidence="2">
    <location>
        <begin position="1"/>
        <end position="12"/>
    </location>
</feature>
<gene>
    <name evidence="4" type="primary">MILK1</name>
    <name evidence="4" type="ORF">TR125087</name>
</gene>
<feature type="region of interest" description="Disordered" evidence="2">
    <location>
        <begin position="1"/>
        <end position="165"/>
    </location>
</feature>
<dbReference type="PANTHER" id="PTHR23167">
    <property type="entry name" value="CALPONIN HOMOLOGY DOMAIN-CONTAINING PROTEIN DDB_G0272472-RELATED"/>
    <property type="match status" value="1"/>
</dbReference>
<feature type="compositionally biased region" description="Polar residues" evidence="2">
    <location>
        <begin position="62"/>
        <end position="83"/>
    </location>
</feature>
<feature type="compositionally biased region" description="Polar residues" evidence="2">
    <location>
        <begin position="212"/>
        <end position="224"/>
    </location>
</feature>